<accession>A0A0M3K8N7</accession>
<reference evidence="4" key="1">
    <citation type="submission" date="2017-02" db="UniProtKB">
        <authorList>
            <consortium name="WormBaseParasite"/>
        </authorList>
    </citation>
    <scope>IDENTIFICATION</scope>
</reference>
<evidence type="ECO:0000256" key="1">
    <source>
        <dbReference type="SAM" id="MobiDB-lite"/>
    </source>
</evidence>
<feature type="compositionally biased region" description="Basic and acidic residues" evidence="1">
    <location>
        <begin position="116"/>
        <end position="125"/>
    </location>
</feature>
<dbReference type="WBParaSite" id="ASIM_0001732801-mRNA-1">
    <property type="protein sequence ID" value="ASIM_0001732801-mRNA-1"/>
    <property type="gene ID" value="ASIM_0001732801"/>
</dbReference>
<feature type="region of interest" description="Disordered" evidence="1">
    <location>
        <begin position="1"/>
        <end position="31"/>
    </location>
</feature>
<evidence type="ECO:0000313" key="4">
    <source>
        <dbReference type="WBParaSite" id="ASIM_0001732801-mRNA-1"/>
    </source>
</evidence>
<gene>
    <name evidence="2" type="ORF">ASIM_LOCUS16735</name>
</gene>
<evidence type="ECO:0000313" key="3">
    <source>
        <dbReference type="Proteomes" id="UP000267096"/>
    </source>
</evidence>
<sequence>MHHSLEAMNDDHTKVSSEENLKLSEPEQPTEMILEDHSTASNNESEFEHVSVQQLVREHERRLKCIEETATVRSQPLKKHQADTSKTPLISRVEQEQSRSDGVTNMNDGVCAAGEEELKPERNDDIEYEAESSEIEHNQNGTSYQPESGDQQSETSPRFPVKYLIELKEKQIREMMMLDECKYRQIHRSKSHSEQSSGTSYSSEVGGSILLFLN</sequence>
<name>A0A0M3K8N7_ANISI</name>
<feature type="compositionally biased region" description="Polar residues" evidence="1">
    <location>
        <begin position="138"/>
        <end position="156"/>
    </location>
</feature>
<organism evidence="4">
    <name type="scientific">Anisakis simplex</name>
    <name type="common">Herring worm</name>
    <dbReference type="NCBI Taxonomy" id="6269"/>
    <lineage>
        <taxon>Eukaryota</taxon>
        <taxon>Metazoa</taxon>
        <taxon>Ecdysozoa</taxon>
        <taxon>Nematoda</taxon>
        <taxon>Chromadorea</taxon>
        <taxon>Rhabditida</taxon>
        <taxon>Spirurina</taxon>
        <taxon>Ascaridomorpha</taxon>
        <taxon>Ascaridoidea</taxon>
        <taxon>Anisakidae</taxon>
        <taxon>Anisakis</taxon>
        <taxon>Anisakis simplex complex</taxon>
    </lineage>
</organism>
<dbReference type="Proteomes" id="UP000267096">
    <property type="component" value="Unassembled WGS sequence"/>
</dbReference>
<reference evidence="2 3" key="2">
    <citation type="submission" date="2018-11" db="EMBL/GenBank/DDBJ databases">
        <authorList>
            <consortium name="Pathogen Informatics"/>
        </authorList>
    </citation>
    <scope>NUCLEOTIDE SEQUENCE [LARGE SCALE GENOMIC DNA]</scope>
</reference>
<dbReference type="AlphaFoldDB" id="A0A0M3K8N7"/>
<evidence type="ECO:0000313" key="2">
    <source>
        <dbReference type="EMBL" id="VDK58579.1"/>
    </source>
</evidence>
<keyword evidence="3" id="KW-1185">Reference proteome</keyword>
<proteinExistence type="predicted"/>
<dbReference type="EMBL" id="UYRR01033364">
    <property type="protein sequence ID" value="VDK58579.1"/>
    <property type="molecule type" value="Genomic_DNA"/>
</dbReference>
<protein>
    <submittedName>
        <fullName evidence="4">CE295 protein</fullName>
    </submittedName>
</protein>
<feature type="compositionally biased region" description="Basic and acidic residues" evidence="1">
    <location>
        <begin position="9"/>
        <end position="25"/>
    </location>
</feature>
<feature type="region of interest" description="Disordered" evidence="1">
    <location>
        <begin position="93"/>
        <end position="159"/>
    </location>
</feature>